<dbReference type="EMBL" id="QGGQ01000004">
    <property type="protein sequence ID" value="PWK23485.1"/>
    <property type="molecule type" value="Genomic_DNA"/>
</dbReference>
<evidence type="ECO:0000259" key="3">
    <source>
        <dbReference type="PROSITE" id="PS50930"/>
    </source>
</evidence>
<evidence type="ECO:0000313" key="4">
    <source>
        <dbReference type="EMBL" id="MBD1261273.1"/>
    </source>
</evidence>
<dbReference type="SMART" id="SM00850">
    <property type="entry name" value="LytTR"/>
    <property type="match status" value="1"/>
</dbReference>
<reference evidence="4 7" key="2">
    <citation type="submission" date="2020-07" db="EMBL/GenBank/DDBJ databases">
        <title>The draft genome sequence of Maribacter polysiphoniae KCTC 22021.</title>
        <authorList>
            <person name="Mu L."/>
        </authorList>
    </citation>
    <scope>NUCLEOTIDE SEQUENCE [LARGE SCALE GENOMIC DNA]</scope>
    <source>
        <strain evidence="4 7">KCTC 22021</strain>
    </source>
</reference>
<feature type="domain" description="Response regulatory" evidence="2">
    <location>
        <begin position="4"/>
        <end position="119"/>
    </location>
</feature>
<dbReference type="InterPro" id="IPR007492">
    <property type="entry name" value="LytTR_DNA-bd_dom"/>
</dbReference>
<name>A0A316E034_9FLAO</name>
<dbReference type="Pfam" id="PF04397">
    <property type="entry name" value="LytTR"/>
    <property type="match status" value="1"/>
</dbReference>
<dbReference type="EMBL" id="JACWLN010000004">
    <property type="protein sequence ID" value="MBD1261273.1"/>
    <property type="molecule type" value="Genomic_DNA"/>
</dbReference>
<dbReference type="GO" id="GO:0000156">
    <property type="term" value="F:phosphorelay response regulator activity"/>
    <property type="evidence" value="ECO:0007669"/>
    <property type="project" value="InterPro"/>
</dbReference>
<sequence>MEFNYSIIDSDATSNLQLQHFLEEYGDFSCSSLAKNSNDGLNAILKYSPDVVFVNLNENASEYFQMVIELHQYVKKLPVIIGISKTKNHAYEAIKNGFFDYWLKPYNEFDIRKSLLRLKKQMPETTPVHSQAATICLKSYRDFQYLNTNDILYLQADNNTTEFVMKDGSVVNAFKTLKTFENQLPPNFIRIHQSYIINTIFISGISYGKSVCTLKLRNLQLPFSKSYKANIDEVKNLLSKTAILSNN</sequence>
<evidence type="ECO:0000313" key="5">
    <source>
        <dbReference type="EMBL" id="PWK23485.1"/>
    </source>
</evidence>
<dbReference type="AlphaFoldDB" id="A0A316E034"/>
<dbReference type="PROSITE" id="PS50110">
    <property type="entry name" value="RESPONSE_REGULATORY"/>
    <property type="match status" value="1"/>
</dbReference>
<evidence type="ECO:0000259" key="2">
    <source>
        <dbReference type="PROSITE" id="PS50110"/>
    </source>
</evidence>
<evidence type="ECO:0000256" key="1">
    <source>
        <dbReference type="PROSITE-ProRule" id="PRU00169"/>
    </source>
</evidence>
<dbReference type="OrthoDB" id="2168082at2"/>
<dbReference type="GO" id="GO:0003677">
    <property type="term" value="F:DNA binding"/>
    <property type="evidence" value="ECO:0007669"/>
    <property type="project" value="InterPro"/>
</dbReference>
<dbReference type="Proteomes" id="UP000651837">
    <property type="component" value="Unassembled WGS sequence"/>
</dbReference>
<dbReference type="PANTHER" id="PTHR37299">
    <property type="entry name" value="TRANSCRIPTIONAL REGULATOR-RELATED"/>
    <property type="match status" value="1"/>
</dbReference>
<evidence type="ECO:0000313" key="6">
    <source>
        <dbReference type="Proteomes" id="UP000245667"/>
    </source>
</evidence>
<dbReference type="InterPro" id="IPR001789">
    <property type="entry name" value="Sig_transdc_resp-reg_receiver"/>
</dbReference>
<dbReference type="Gene3D" id="3.40.50.2300">
    <property type="match status" value="1"/>
</dbReference>
<dbReference type="PANTHER" id="PTHR37299:SF1">
    <property type="entry name" value="STAGE 0 SPORULATION PROTEIN A HOMOLOG"/>
    <property type="match status" value="1"/>
</dbReference>
<protein>
    <submittedName>
        <fullName evidence="5">LytTR family two component transcriptional regulator</fullName>
    </submittedName>
    <submittedName>
        <fullName evidence="4">Response regulator transcription factor</fullName>
    </submittedName>
</protein>
<dbReference type="InterPro" id="IPR011006">
    <property type="entry name" value="CheY-like_superfamily"/>
</dbReference>
<gene>
    <name evidence="4" type="ORF">HZY62_11775</name>
    <name evidence="5" type="ORF">LX92_02051</name>
</gene>
<dbReference type="InterPro" id="IPR046947">
    <property type="entry name" value="LytR-like"/>
</dbReference>
<feature type="domain" description="HTH LytTR-type" evidence="3">
    <location>
        <begin position="135"/>
        <end position="240"/>
    </location>
</feature>
<accession>A0A316E034</accession>
<comment type="caution">
    <text evidence="1">Lacks conserved residue(s) required for the propagation of feature annotation.</text>
</comment>
<comment type="caution">
    <text evidence="5">The sequence shown here is derived from an EMBL/GenBank/DDBJ whole genome shotgun (WGS) entry which is preliminary data.</text>
</comment>
<dbReference type="SUPFAM" id="SSF52172">
    <property type="entry name" value="CheY-like"/>
    <property type="match status" value="1"/>
</dbReference>
<organism evidence="5 6">
    <name type="scientific">Maribacter polysiphoniae</name>
    <dbReference type="NCBI Taxonomy" id="429344"/>
    <lineage>
        <taxon>Bacteria</taxon>
        <taxon>Pseudomonadati</taxon>
        <taxon>Bacteroidota</taxon>
        <taxon>Flavobacteriia</taxon>
        <taxon>Flavobacteriales</taxon>
        <taxon>Flavobacteriaceae</taxon>
        <taxon>Maribacter</taxon>
    </lineage>
</organism>
<dbReference type="Proteomes" id="UP000245667">
    <property type="component" value="Unassembled WGS sequence"/>
</dbReference>
<evidence type="ECO:0000313" key="7">
    <source>
        <dbReference type="Proteomes" id="UP000651837"/>
    </source>
</evidence>
<dbReference type="RefSeq" id="WP_109650206.1">
    <property type="nucleotide sequence ID" value="NZ_CAJQNU010000031.1"/>
</dbReference>
<proteinExistence type="predicted"/>
<reference evidence="5 6" key="1">
    <citation type="submission" date="2018-05" db="EMBL/GenBank/DDBJ databases">
        <title>Genomic Encyclopedia of Archaeal and Bacterial Type Strains, Phase II (KMG-II): from individual species to whole genera.</title>
        <authorList>
            <person name="Goeker M."/>
        </authorList>
    </citation>
    <scope>NUCLEOTIDE SEQUENCE [LARGE SCALE GENOMIC DNA]</scope>
    <source>
        <strain evidence="5 6">DSM 23514</strain>
    </source>
</reference>
<keyword evidence="7" id="KW-1185">Reference proteome</keyword>
<dbReference type="Gene3D" id="2.40.50.1020">
    <property type="entry name" value="LytTr DNA-binding domain"/>
    <property type="match status" value="1"/>
</dbReference>
<dbReference type="PROSITE" id="PS50930">
    <property type="entry name" value="HTH_LYTTR"/>
    <property type="match status" value="1"/>
</dbReference>